<protein>
    <submittedName>
        <fullName evidence="1">Uncharacterized protein</fullName>
    </submittedName>
</protein>
<organism evidence="1 2">
    <name type="scientific">Tuber borchii</name>
    <name type="common">White truffle</name>
    <dbReference type="NCBI Taxonomy" id="42251"/>
    <lineage>
        <taxon>Eukaryota</taxon>
        <taxon>Fungi</taxon>
        <taxon>Dikarya</taxon>
        <taxon>Ascomycota</taxon>
        <taxon>Pezizomycotina</taxon>
        <taxon>Pezizomycetes</taxon>
        <taxon>Pezizales</taxon>
        <taxon>Tuberaceae</taxon>
        <taxon>Tuber</taxon>
    </lineage>
</organism>
<name>A0A2T7A270_TUBBO</name>
<dbReference type="AlphaFoldDB" id="A0A2T7A270"/>
<sequence>MFTEFFSVSHAWGEIWVGNDKGNISNEWTLASVSDCPDLQEEGFCDEKESDENPSPHLAPEIESQSYEIQETGCDSGCCGPKDTTIIQGGNPESTAWEMSGKPVKLCCSLIDNYCSYYAAVSRSTASTSLEEQETWNEILDRTLTVSPPLASKTRVLEALMSYPVSSGVTALLERRDIYALSLSCAAIFYALNIQDLVSHRAIISRCIRKCHGSYMGGLPEYVIAPRPSEHYKMAEEGKDMSIRECVRKRCWNDVCKRVNDDVDGSVATAYQEGKRLMRRSQNARAPPLAKYIV</sequence>
<dbReference type="EMBL" id="NESQ01000038">
    <property type="protein sequence ID" value="PUU81836.1"/>
    <property type="molecule type" value="Genomic_DNA"/>
</dbReference>
<keyword evidence="2" id="KW-1185">Reference proteome</keyword>
<accession>A0A2T7A270</accession>
<proteinExistence type="predicted"/>
<dbReference type="Proteomes" id="UP000244722">
    <property type="component" value="Unassembled WGS sequence"/>
</dbReference>
<evidence type="ECO:0000313" key="2">
    <source>
        <dbReference type="Proteomes" id="UP000244722"/>
    </source>
</evidence>
<reference evidence="1 2" key="1">
    <citation type="submission" date="2017-04" db="EMBL/GenBank/DDBJ databases">
        <title>Draft genome sequence of Tuber borchii Vittad., a whitish edible truffle.</title>
        <authorList>
            <consortium name="DOE Joint Genome Institute"/>
            <person name="Murat C."/>
            <person name="Kuo A."/>
            <person name="Barry K.W."/>
            <person name="Clum A."/>
            <person name="Dockter R.B."/>
            <person name="Fauchery L."/>
            <person name="Iotti M."/>
            <person name="Kohler A."/>
            <person name="Labutti K."/>
            <person name="Lindquist E.A."/>
            <person name="Lipzen A."/>
            <person name="Ohm R.A."/>
            <person name="Wang M."/>
            <person name="Grigoriev I.V."/>
            <person name="Zambonelli A."/>
            <person name="Martin F.M."/>
        </authorList>
    </citation>
    <scope>NUCLEOTIDE SEQUENCE [LARGE SCALE GENOMIC DNA]</scope>
    <source>
        <strain evidence="1 2">Tbo3840</strain>
    </source>
</reference>
<gene>
    <name evidence="1" type="ORF">B9Z19DRAFT_1121598</name>
</gene>
<comment type="caution">
    <text evidence="1">The sequence shown here is derived from an EMBL/GenBank/DDBJ whole genome shotgun (WGS) entry which is preliminary data.</text>
</comment>
<dbReference type="OrthoDB" id="5458636at2759"/>
<evidence type="ECO:0000313" key="1">
    <source>
        <dbReference type="EMBL" id="PUU81836.1"/>
    </source>
</evidence>